<organism evidence="1">
    <name type="scientific">marine sediment metagenome</name>
    <dbReference type="NCBI Taxonomy" id="412755"/>
    <lineage>
        <taxon>unclassified sequences</taxon>
        <taxon>metagenomes</taxon>
        <taxon>ecological metagenomes</taxon>
    </lineage>
</organism>
<evidence type="ECO:0000313" key="1">
    <source>
        <dbReference type="EMBL" id="KKL97134.1"/>
    </source>
</evidence>
<comment type="caution">
    <text evidence="1">The sequence shown here is derived from an EMBL/GenBank/DDBJ whole genome shotgun (WGS) entry which is preliminary data.</text>
</comment>
<gene>
    <name evidence="1" type="ORF">LCGC14_1837470</name>
</gene>
<sequence length="36" mass="4447">YLRRVRSWRHVRIYLSGVLALLESVLVKRYRSQEED</sequence>
<reference evidence="1" key="1">
    <citation type="journal article" date="2015" name="Nature">
        <title>Complex archaea that bridge the gap between prokaryotes and eukaryotes.</title>
        <authorList>
            <person name="Spang A."/>
            <person name="Saw J.H."/>
            <person name="Jorgensen S.L."/>
            <person name="Zaremba-Niedzwiedzka K."/>
            <person name="Martijn J."/>
            <person name="Lind A.E."/>
            <person name="van Eijk R."/>
            <person name="Schleper C."/>
            <person name="Guy L."/>
            <person name="Ettema T.J."/>
        </authorList>
    </citation>
    <scope>NUCLEOTIDE SEQUENCE</scope>
</reference>
<dbReference type="EMBL" id="LAZR01018240">
    <property type="protein sequence ID" value="KKL97134.1"/>
    <property type="molecule type" value="Genomic_DNA"/>
</dbReference>
<accession>A0A0F9GE80</accession>
<dbReference type="AlphaFoldDB" id="A0A0F9GE80"/>
<name>A0A0F9GE80_9ZZZZ</name>
<feature type="non-terminal residue" evidence="1">
    <location>
        <position position="1"/>
    </location>
</feature>
<proteinExistence type="predicted"/>
<protein>
    <submittedName>
        <fullName evidence="1">Uncharacterized protein</fullName>
    </submittedName>
</protein>